<feature type="region of interest" description="Disordered" evidence="3">
    <location>
        <begin position="1"/>
        <end position="38"/>
    </location>
</feature>
<dbReference type="InterPro" id="IPR001537">
    <property type="entry name" value="SpoU_MeTrfase"/>
</dbReference>
<dbReference type="Pfam" id="PF00588">
    <property type="entry name" value="SpoU_methylase"/>
    <property type="match status" value="1"/>
</dbReference>
<keyword evidence="2 5" id="KW-0808">Transferase</keyword>
<dbReference type="GO" id="GO:0008173">
    <property type="term" value="F:RNA methyltransferase activity"/>
    <property type="evidence" value="ECO:0007669"/>
    <property type="project" value="InterPro"/>
</dbReference>
<dbReference type="GO" id="GO:0006396">
    <property type="term" value="P:RNA processing"/>
    <property type="evidence" value="ECO:0007669"/>
    <property type="project" value="InterPro"/>
</dbReference>
<dbReference type="InterPro" id="IPR029064">
    <property type="entry name" value="Ribosomal_eL30-like_sf"/>
</dbReference>
<dbReference type="AlphaFoldDB" id="A0A1M5AM08"/>
<dbReference type="STRING" id="1122133.SAMN02745157_2180"/>
<dbReference type="SMART" id="SM00967">
    <property type="entry name" value="SpoU_sub_bind"/>
    <property type="match status" value="1"/>
</dbReference>
<dbReference type="Gene3D" id="3.40.1280.10">
    <property type="match status" value="1"/>
</dbReference>
<dbReference type="InterPro" id="IPR004441">
    <property type="entry name" value="rRNA_MeTrfase_TrmH"/>
</dbReference>
<evidence type="ECO:0000313" key="6">
    <source>
        <dbReference type="Proteomes" id="UP000184485"/>
    </source>
</evidence>
<keyword evidence="1 5" id="KW-0489">Methyltransferase</keyword>
<dbReference type="GO" id="GO:0005829">
    <property type="term" value="C:cytosol"/>
    <property type="evidence" value="ECO:0007669"/>
    <property type="project" value="TreeGrafter"/>
</dbReference>
<evidence type="ECO:0000313" key="5">
    <source>
        <dbReference type="EMBL" id="SHF31301.1"/>
    </source>
</evidence>
<dbReference type="SUPFAM" id="SSF75217">
    <property type="entry name" value="alpha/beta knot"/>
    <property type="match status" value="1"/>
</dbReference>
<dbReference type="InterPro" id="IPR029028">
    <property type="entry name" value="Alpha/beta_knot_MTases"/>
</dbReference>
<proteinExistence type="predicted"/>
<dbReference type="Gene3D" id="3.30.1330.30">
    <property type="match status" value="1"/>
</dbReference>
<dbReference type="InterPro" id="IPR029026">
    <property type="entry name" value="tRNA_m1G_MTases_N"/>
</dbReference>
<protein>
    <submittedName>
        <fullName evidence="5">23S rRNA (Guanosine2251-2'-O)-methyltransferase</fullName>
    </submittedName>
</protein>
<dbReference type="EMBL" id="FQUP01000001">
    <property type="protein sequence ID" value="SHF31301.1"/>
    <property type="molecule type" value="Genomic_DNA"/>
</dbReference>
<evidence type="ECO:0000259" key="4">
    <source>
        <dbReference type="SMART" id="SM00967"/>
    </source>
</evidence>
<dbReference type="Proteomes" id="UP000184485">
    <property type="component" value="Unassembled WGS sequence"/>
</dbReference>
<gene>
    <name evidence="5" type="ORF">SAMN02745157_2180</name>
</gene>
<accession>A0A1M5AM08</accession>
<reference evidence="5 6" key="1">
    <citation type="submission" date="2016-11" db="EMBL/GenBank/DDBJ databases">
        <authorList>
            <person name="Jaros S."/>
            <person name="Januszkiewicz K."/>
            <person name="Wedrychowicz H."/>
        </authorList>
    </citation>
    <scope>NUCLEOTIDE SEQUENCE [LARGE SCALE GENOMIC DNA]</scope>
    <source>
        <strain evidence="5 6">DSM 19436</strain>
    </source>
</reference>
<dbReference type="GO" id="GO:0032259">
    <property type="term" value="P:methylation"/>
    <property type="evidence" value="ECO:0007669"/>
    <property type="project" value="UniProtKB-KW"/>
</dbReference>
<organism evidence="5 6">
    <name type="scientific">Kaistia soli DSM 19436</name>
    <dbReference type="NCBI Taxonomy" id="1122133"/>
    <lineage>
        <taxon>Bacteria</taxon>
        <taxon>Pseudomonadati</taxon>
        <taxon>Pseudomonadota</taxon>
        <taxon>Alphaproteobacteria</taxon>
        <taxon>Hyphomicrobiales</taxon>
        <taxon>Kaistiaceae</taxon>
        <taxon>Kaistia</taxon>
    </lineage>
</organism>
<dbReference type="CDD" id="cd18103">
    <property type="entry name" value="SpoU-like_RlmB"/>
    <property type="match status" value="1"/>
</dbReference>
<feature type="domain" description="RNA 2-O ribose methyltransferase substrate binding" evidence="4">
    <location>
        <begin position="46"/>
        <end position="119"/>
    </location>
</feature>
<name>A0A1M5AM08_9HYPH</name>
<evidence type="ECO:0000256" key="2">
    <source>
        <dbReference type="ARBA" id="ARBA00022679"/>
    </source>
</evidence>
<dbReference type="Pfam" id="PF08032">
    <property type="entry name" value="SpoU_sub_bind"/>
    <property type="match status" value="1"/>
</dbReference>
<dbReference type="InterPro" id="IPR013123">
    <property type="entry name" value="SpoU_subst-bd"/>
</dbReference>
<sequence>MSTNDKSKYFKGGKSGPKRDDGRQRSGSERRFSPRSPAERRPDQLWIYGIHAVAAALGNPNRVVLKLLATPNAAVRLRDEGASLPETMEEADAKALDRLLGENAVHQGAAVLVEPLDPLPLSMLGDARLVVVLDQVTDPHNVGAILRSAVAFGADALLTTGRHAPAETGVLAKAASGALEWIKVVEVPNLARALDELGELGFHRVGLDSEGTATLEGAMAGERLALVLGAEGKGLRRLSREKCDTVARLDMPGVIKSLNVSNAAALALYVARRHLGAPAA</sequence>
<dbReference type="RefSeq" id="WP_073052625.1">
    <property type="nucleotide sequence ID" value="NZ_FQUP01000001.1"/>
</dbReference>
<evidence type="ECO:0000256" key="3">
    <source>
        <dbReference type="SAM" id="MobiDB-lite"/>
    </source>
</evidence>
<dbReference type="PANTHER" id="PTHR46429:SF1">
    <property type="entry name" value="23S RRNA (GUANOSINE-2'-O-)-METHYLTRANSFERASE RLMB"/>
    <property type="match status" value="1"/>
</dbReference>
<keyword evidence="6" id="KW-1185">Reference proteome</keyword>
<dbReference type="GO" id="GO:0003723">
    <property type="term" value="F:RNA binding"/>
    <property type="evidence" value="ECO:0007669"/>
    <property type="project" value="InterPro"/>
</dbReference>
<dbReference type="SUPFAM" id="SSF55315">
    <property type="entry name" value="L30e-like"/>
    <property type="match status" value="1"/>
</dbReference>
<evidence type="ECO:0000256" key="1">
    <source>
        <dbReference type="ARBA" id="ARBA00022603"/>
    </source>
</evidence>
<dbReference type="OrthoDB" id="9785673at2"/>
<feature type="compositionally biased region" description="Basic and acidic residues" evidence="3">
    <location>
        <begin position="17"/>
        <end position="38"/>
    </location>
</feature>
<dbReference type="PANTHER" id="PTHR46429">
    <property type="entry name" value="23S RRNA (GUANOSINE-2'-O-)-METHYLTRANSFERASE RLMB"/>
    <property type="match status" value="1"/>
</dbReference>